<dbReference type="InterPro" id="IPR000210">
    <property type="entry name" value="BTB/POZ_dom"/>
</dbReference>
<evidence type="ECO:0000313" key="3">
    <source>
        <dbReference type="Proteomes" id="UP000184267"/>
    </source>
</evidence>
<dbReference type="STRING" id="154538.A0A1M2VIJ1"/>
<evidence type="ECO:0000259" key="1">
    <source>
        <dbReference type="PROSITE" id="PS50097"/>
    </source>
</evidence>
<dbReference type="OMA" id="CYPMERS"/>
<dbReference type="EMBL" id="MNAD01001178">
    <property type="protein sequence ID" value="OJT07421.1"/>
    <property type="molecule type" value="Genomic_DNA"/>
</dbReference>
<comment type="caution">
    <text evidence="2">The sequence shown here is derived from an EMBL/GenBank/DDBJ whole genome shotgun (WGS) entry which is preliminary data.</text>
</comment>
<dbReference type="PROSITE" id="PS50097">
    <property type="entry name" value="BTB"/>
    <property type="match status" value="1"/>
</dbReference>
<dbReference type="SUPFAM" id="SSF54695">
    <property type="entry name" value="POZ domain"/>
    <property type="match status" value="1"/>
</dbReference>
<name>A0A1M2VIJ1_TRAPU</name>
<dbReference type="AlphaFoldDB" id="A0A1M2VIJ1"/>
<dbReference type="OrthoDB" id="6359816at2759"/>
<reference evidence="2 3" key="1">
    <citation type="submission" date="2016-10" db="EMBL/GenBank/DDBJ databases">
        <title>Genome sequence of the basidiomycete white-rot fungus Trametes pubescens.</title>
        <authorList>
            <person name="Makela M.R."/>
            <person name="Granchi Z."/>
            <person name="Peng M."/>
            <person name="De Vries R.P."/>
            <person name="Grigoriev I."/>
            <person name="Riley R."/>
            <person name="Hilden K."/>
        </authorList>
    </citation>
    <scope>NUCLEOTIDE SEQUENCE [LARGE SCALE GENOMIC DNA]</scope>
    <source>
        <strain evidence="2 3">FBCC735</strain>
    </source>
</reference>
<dbReference type="CDD" id="cd18186">
    <property type="entry name" value="BTB_POZ_ZBTB_KLHL-like"/>
    <property type="match status" value="1"/>
</dbReference>
<organism evidence="2 3">
    <name type="scientific">Trametes pubescens</name>
    <name type="common">White-rot fungus</name>
    <dbReference type="NCBI Taxonomy" id="154538"/>
    <lineage>
        <taxon>Eukaryota</taxon>
        <taxon>Fungi</taxon>
        <taxon>Dikarya</taxon>
        <taxon>Basidiomycota</taxon>
        <taxon>Agaricomycotina</taxon>
        <taxon>Agaricomycetes</taxon>
        <taxon>Polyporales</taxon>
        <taxon>Polyporaceae</taxon>
        <taxon>Trametes</taxon>
    </lineage>
</organism>
<dbReference type="Pfam" id="PF00651">
    <property type="entry name" value="BTB"/>
    <property type="match status" value="1"/>
</dbReference>
<dbReference type="Gene3D" id="3.30.710.10">
    <property type="entry name" value="Potassium Channel Kv1.1, Chain A"/>
    <property type="match status" value="1"/>
</dbReference>
<gene>
    <name evidence="2" type="ORF">TRAPUB_1741</name>
</gene>
<dbReference type="SMART" id="SM00225">
    <property type="entry name" value="BTB"/>
    <property type="match status" value="1"/>
</dbReference>
<keyword evidence="3" id="KW-1185">Reference proteome</keyword>
<proteinExistence type="predicted"/>
<protein>
    <recommendedName>
        <fullName evidence="1">BTB domain-containing protein</fullName>
    </recommendedName>
</protein>
<sequence length="331" mass="36876">MPEPNVSPLFNHAKADIILRSSDGVEFRLHEVILEMASPIFCDMFTLPQEASQGDRAQVVDVSETARTLEDLLSFCYPMERSEFLQLSRLRAVLHAAMKYDMAFLVKILKRNLTLFLPSEPLRIYAIACLTEDRDLARAAAKRLLDCPFPGFAFPPNPPPEYDILPATVLQTVHEYREKCAEAARAVFLDHKWMCSEARGRTISVSKKGNANLSQTWAWLACDSVSCAKSPTSLNVHGQRNCTVYPRAWWQKYSDSAAKELALRPFGSTLARAELTEPAIAEAAKCKTCGPKAAEDLKEYIDAMVKRVDEAISKIEITLSFVKGDGKGNTA</sequence>
<dbReference type="InterPro" id="IPR011333">
    <property type="entry name" value="SKP1/BTB/POZ_sf"/>
</dbReference>
<evidence type="ECO:0000313" key="2">
    <source>
        <dbReference type="EMBL" id="OJT07421.1"/>
    </source>
</evidence>
<feature type="domain" description="BTB" evidence="1">
    <location>
        <begin position="15"/>
        <end position="77"/>
    </location>
</feature>
<accession>A0A1M2VIJ1</accession>
<dbReference type="Proteomes" id="UP000184267">
    <property type="component" value="Unassembled WGS sequence"/>
</dbReference>